<dbReference type="EMBL" id="CAJZ01000106">
    <property type="protein sequence ID" value="CCI83468.1"/>
    <property type="molecule type" value="Genomic_DNA"/>
</dbReference>
<evidence type="ECO:0000256" key="4">
    <source>
        <dbReference type="ARBA" id="ARBA00022679"/>
    </source>
</evidence>
<dbReference type="GO" id="GO:0006526">
    <property type="term" value="P:L-arginine biosynthetic process"/>
    <property type="evidence" value="ECO:0007669"/>
    <property type="project" value="UniProtKB-KW"/>
</dbReference>
<evidence type="ECO:0000256" key="1">
    <source>
        <dbReference type="ARBA" id="ARBA00001933"/>
    </source>
</evidence>
<evidence type="ECO:0000313" key="11">
    <source>
        <dbReference type="Proteomes" id="UP000011016"/>
    </source>
</evidence>
<dbReference type="InterPro" id="IPR049704">
    <property type="entry name" value="Aminotrans_3_PPA_site"/>
</dbReference>
<keyword evidence="5 6" id="KW-0663">Pyridoxal phosphate</keyword>
<dbReference type="PROSITE" id="PS00600">
    <property type="entry name" value="AA_TRANSFER_CLASS_3"/>
    <property type="match status" value="1"/>
</dbReference>
<dbReference type="SUPFAM" id="SSF53383">
    <property type="entry name" value="PLP-dependent transferases"/>
    <property type="match status" value="1"/>
</dbReference>
<dbReference type="eggNOG" id="COG4992">
    <property type="taxonomic scope" value="Bacteria"/>
</dbReference>
<evidence type="ECO:0000256" key="6">
    <source>
        <dbReference type="RuleBase" id="RU003560"/>
    </source>
</evidence>
<reference evidence="9 10" key="2">
    <citation type="submission" date="2012-08" db="EMBL/GenBank/DDBJ databases">
        <title>The Genome Sequence of Turicella otitidis ATCC 51513.</title>
        <authorList>
            <consortium name="The Broad Institute Genome Sequencing Platform"/>
            <person name="Earl A."/>
            <person name="Ward D."/>
            <person name="Feldgarden M."/>
            <person name="Gevers D."/>
            <person name="Huys G."/>
            <person name="Walker B."/>
            <person name="Young S.K."/>
            <person name="Zeng Q."/>
            <person name="Gargeya S."/>
            <person name="Fitzgerald M."/>
            <person name="Haas B."/>
            <person name="Abouelleil A."/>
            <person name="Alvarado L."/>
            <person name="Arachchi H.M."/>
            <person name="Berlin A.M."/>
            <person name="Chapman S.B."/>
            <person name="Goldberg J."/>
            <person name="Griggs A."/>
            <person name="Gujja S."/>
            <person name="Hansen M."/>
            <person name="Howarth C."/>
            <person name="Imamovic A."/>
            <person name="Larimer J."/>
            <person name="McCowen C."/>
            <person name="Montmayeur A."/>
            <person name="Murphy C."/>
            <person name="Neiman D."/>
            <person name="Pearson M."/>
            <person name="Priest M."/>
            <person name="Roberts A."/>
            <person name="Saif S."/>
            <person name="Shea T."/>
            <person name="Sisk P."/>
            <person name="Sykes S."/>
            <person name="Wortman J."/>
            <person name="Nusbaum C."/>
            <person name="Birren B."/>
        </authorList>
    </citation>
    <scope>NUCLEOTIDE SEQUENCE [LARGE SCALE GENOMIC DNA]</scope>
    <source>
        <strain evidence="9 10">ATCC 51513</strain>
    </source>
</reference>
<dbReference type="InterPro" id="IPR015424">
    <property type="entry name" value="PyrdxlP-dep_Trfase"/>
</dbReference>
<dbReference type="InterPro" id="IPR050103">
    <property type="entry name" value="Class-III_PLP-dep_AT"/>
</dbReference>
<dbReference type="OrthoDB" id="9801052at2"/>
<keyword evidence="2" id="KW-0055">Arginine biosynthesis</keyword>
<evidence type="ECO:0000313" key="9">
    <source>
        <dbReference type="EMBL" id="EJZ82250.1"/>
    </source>
</evidence>
<evidence type="ECO:0000256" key="2">
    <source>
        <dbReference type="ARBA" id="ARBA00022571"/>
    </source>
</evidence>
<dbReference type="Gene3D" id="3.90.1150.10">
    <property type="entry name" value="Aspartate Aminotransferase, domain 1"/>
    <property type="match status" value="1"/>
</dbReference>
<dbReference type="RefSeq" id="WP_004600661.1">
    <property type="nucleotide sequence ID" value="NZ_HF541866.1"/>
</dbReference>
<keyword evidence="10" id="KW-1185">Reference proteome</keyword>
<dbReference type="GO" id="GO:0003992">
    <property type="term" value="F:N2-acetyl-L-ornithine:2-oxoglutarate 5-aminotransferase activity"/>
    <property type="evidence" value="ECO:0007669"/>
    <property type="project" value="UniProtKB-EC"/>
</dbReference>
<dbReference type="Proteomes" id="UP000006078">
    <property type="component" value="Unassembled WGS sequence"/>
</dbReference>
<dbReference type="Proteomes" id="UP000011016">
    <property type="component" value="Unassembled WGS sequence"/>
</dbReference>
<reference evidence="8 11" key="1">
    <citation type="journal article" date="2012" name="J. Bacteriol.">
        <title>Draft Genome Sequence of Turicella otitidis ATCC 51513, Isolated from Middle Ear Fluid from a Child with Otitis Media.</title>
        <authorList>
            <person name="Brinkrolf K."/>
            <person name="Schneider J."/>
            <person name="Knecht M."/>
            <person name="Ruckert C."/>
            <person name="Tauch A."/>
        </authorList>
    </citation>
    <scope>NUCLEOTIDE SEQUENCE [LARGE SCALE GENOMIC DNA]</scope>
    <source>
        <strain evidence="8 11">ATCC 51513</strain>
    </source>
</reference>
<dbReference type="CDD" id="cd00610">
    <property type="entry name" value="OAT_like"/>
    <property type="match status" value="1"/>
</dbReference>
<dbReference type="PATRIC" id="fig|883169.3.peg.738"/>
<dbReference type="InterPro" id="IPR015422">
    <property type="entry name" value="PyrdxlP-dep_Trfase_small"/>
</dbReference>
<evidence type="ECO:0000256" key="7">
    <source>
        <dbReference type="SAM" id="MobiDB-lite"/>
    </source>
</evidence>
<dbReference type="NCBIfam" id="NF002874">
    <property type="entry name" value="PRK03244.1"/>
    <property type="match status" value="1"/>
</dbReference>
<comment type="similarity">
    <text evidence="6">Belongs to the class-III pyridoxal-phosphate-dependent aminotransferase family.</text>
</comment>
<gene>
    <name evidence="8" type="primary">argD</name>
    <name evidence="8" type="ORF">BN46_0736</name>
    <name evidence="9" type="ORF">HMPREF9719_00771</name>
</gene>
<sequence length="423" mass="42306">MTDHTTGAPAGASQPGDSQAGTGFRAAWEASLMGTYPTPQVLLEEGRGAAVVDAEGRDYIDFLAGIAVASLGHGHERLAGAIARQAGRLLSVSNLVANRPAIDAAERLAARFDEAAKNAGAPGGEASARVFWCNSGSEANEAAIKLARRTGRPGILSTEGGFHGRTLGSLSVTGQPAKRAPFEPLPGGVEFVAYGDAAAARRALKDADGTIGAVIVEPIQGENGVVVPPEGYLKDLRAACDEAGALLIADEVQTGAGRTGTFFAFEQAGAAPDVVTLAKGLGGGVPVGACLARGEAAGLLHAGDHGSTFGGNPLAAAAVEVVLDELDAGLADRAAERGRQAREKAAALPGVAGVRGAGLLIALELGRPVAKEAVAAGLSHGVLINATDDSTVRLVPPLVITEDELAEGLSRLEAALLAAGAAG</sequence>
<evidence type="ECO:0000313" key="10">
    <source>
        <dbReference type="Proteomes" id="UP000006078"/>
    </source>
</evidence>
<dbReference type="PANTHER" id="PTHR11986:SF79">
    <property type="entry name" value="ACETYLORNITHINE AMINOTRANSFERASE, MITOCHONDRIAL"/>
    <property type="match status" value="1"/>
</dbReference>
<dbReference type="Pfam" id="PF00202">
    <property type="entry name" value="Aminotran_3"/>
    <property type="match status" value="1"/>
</dbReference>
<protein>
    <submittedName>
        <fullName evidence="8">Acetylornithine aminotransferase</fullName>
        <ecNumber evidence="8">2.6.1.11</ecNumber>
    </submittedName>
    <submittedName>
        <fullName evidence="9">Acetylornithine and succinylornithine aminotransferase</fullName>
    </submittedName>
</protein>
<keyword evidence="3 8" id="KW-0032">Aminotransferase</keyword>
<comment type="caution">
    <text evidence="8">The sequence shown here is derived from an EMBL/GenBank/DDBJ whole genome shotgun (WGS) entry which is preliminary data.</text>
</comment>
<evidence type="ECO:0000256" key="3">
    <source>
        <dbReference type="ARBA" id="ARBA00022576"/>
    </source>
</evidence>
<dbReference type="STRING" id="29321.AAV33_08335"/>
<dbReference type="PANTHER" id="PTHR11986">
    <property type="entry name" value="AMINOTRANSFERASE CLASS III"/>
    <property type="match status" value="1"/>
</dbReference>
<dbReference type="PIRSF" id="PIRSF000521">
    <property type="entry name" value="Transaminase_4ab_Lys_Orn"/>
    <property type="match status" value="1"/>
</dbReference>
<dbReference type="InterPro" id="IPR015421">
    <property type="entry name" value="PyrdxlP-dep_Trfase_major"/>
</dbReference>
<dbReference type="Gene3D" id="3.40.640.10">
    <property type="entry name" value="Type I PLP-dependent aspartate aminotransferase-like (Major domain)"/>
    <property type="match status" value="1"/>
</dbReference>
<dbReference type="AlphaFoldDB" id="I7IX29"/>
<feature type="region of interest" description="Disordered" evidence="7">
    <location>
        <begin position="1"/>
        <end position="21"/>
    </location>
</feature>
<dbReference type="EC" id="2.6.1.11" evidence="8"/>
<accession>I7IX29</accession>
<dbReference type="GO" id="GO:0042802">
    <property type="term" value="F:identical protein binding"/>
    <property type="evidence" value="ECO:0007669"/>
    <property type="project" value="TreeGrafter"/>
</dbReference>
<dbReference type="HOGENOM" id="CLU_016922_10_1_11"/>
<evidence type="ECO:0000256" key="5">
    <source>
        <dbReference type="ARBA" id="ARBA00022898"/>
    </source>
</evidence>
<organism evidence="8 11">
    <name type="scientific">Corynebacterium otitidis ATCC 51513</name>
    <dbReference type="NCBI Taxonomy" id="883169"/>
    <lineage>
        <taxon>Bacteria</taxon>
        <taxon>Bacillati</taxon>
        <taxon>Actinomycetota</taxon>
        <taxon>Actinomycetes</taxon>
        <taxon>Mycobacteriales</taxon>
        <taxon>Corynebacteriaceae</taxon>
        <taxon>Corynebacterium</taxon>
    </lineage>
</organism>
<dbReference type="FunFam" id="3.40.640.10:FF:000004">
    <property type="entry name" value="Acetylornithine aminotransferase"/>
    <property type="match status" value="1"/>
</dbReference>
<name>I7IX29_9CORY</name>
<dbReference type="GO" id="GO:0030170">
    <property type="term" value="F:pyridoxal phosphate binding"/>
    <property type="evidence" value="ECO:0007669"/>
    <property type="project" value="InterPro"/>
</dbReference>
<evidence type="ECO:0000313" key="8">
    <source>
        <dbReference type="EMBL" id="CCI83468.1"/>
    </source>
</evidence>
<keyword evidence="4 8" id="KW-0808">Transferase</keyword>
<keyword evidence="2" id="KW-0028">Amino-acid biosynthesis</keyword>
<comment type="cofactor">
    <cofactor evidence="1">
        <name>pyridoxal 5'-phosphate</name>
        <dbReference type="ChEBI" id="CHEBI:597326"/>
    </cofactor>
</comment>
<proteinExistence type="inferred from homology"/>
<dbReference type="InterPro" id="IPR005814">
    <property type="entry name" value="Aminotrans_3"/>
</dbReference>
<dbReference type="EMBL" id="AHAE01000036">
    <property type="protein sequence ID" value="EJZ82250.1"/>
    <property type="molecule type" value="Genomic_DNA"/>
</dbReference>